<dbReference type="EMBL" id="JAHRIP010032565">
    <property type="protein sequence ID" value="MEQ2293394.1"/>
    <property type="molecule type" value="Genomic_DNA"/>
</dbReference>
<evidence type="ECO:0000313" key="3">
    <source>
        <dbReference type="Proteomes" id="UP001469553"/>
    </source>
</evidence>
<feature type="region of interest" description="Disordered" evidence="1">
    <location>
        <begin position="21"/>
        <end position="77"/>
    </location>
</feature>
<proteinExistence type="predicted"/>
<protein>
    <submittedName>
        <fullName evidence="2">Uncharacterized protein</fullName>
    </submittedName>
</protein>
<feature type="compositionally biased region" description="Acidic residues" evidence="1">
    <location>
        <begin position="42"/>
        <end position="51"/>
    </location>
</feature>
<keyword evidence="3" id="KW-1185">Reference proteome</keyword>
<sequence length="77" mass="8407">MITYTAQLKKLQVFAEGVAPAGDLSEEVDEVQSCSVRHPGEEEGYDADSESNPETMKQQEEADLSGWTERSCAGLNL</sequence>
<reference evidence="2 3" key="1">
    <citation type="submission" date="2021-06" db="EMBL/GenBank/DDBJ databases">
        <authorList>
            <person name="Palmer J.M."/>
        </authorList>
    </citation>
    <scope>NUCLEOTIDE SEQUENCE [LARGE SCALE GENOMIC DNA]</scope>
    <source>
        <strain evidence="2 3">AS_MEX2019</strain>
        <tissue evidence="2">Muscle</tissue>
    </source>
</reference>
<comment type="caution">
    <text evidence="2">The sequence shown here is derived from an EMBL/GenBank/DDBJ whole genome shotgun (WGS) entry which is preliminary data.</text>
</comment>
<organism evidence="2 3">
    <name type="scientific">Ameca splendens</name>
    <dbReference type="NCBI Taxonomy" id="208324"/>
    <lineage>
        <taxon>Eukaryota</taxon>
        <taxon>Metazoa</taxon>
        <taxon>Chordata</taxon>
        <taxon>Craniata</taxon>
        <taxon>Vertebrata</taxon>
        <taxon>Euteleostomi</taxon>
        <taxon>Actinopterygii</taxon>
        <taxon>Neopterygii</taxon>
        <taxon>Teleostei</taxon>
        <taxon>Neoteleostei</taxon>
        <taxon>Acanthomorphata</taxon>
        <taxon>Ovalentaria</taxon>
        <taxon>Atherinomorphae</taxon>
        <taxon>Cyprinodontiformes</taxon>
        <taxon>Goodeidae</taxon>
        <taxon>Ameca</taxon>
    </lineage>
</organism>
<accession>A0ABV0YHT9</accession>
<evidence type="ECO:0000256" key="1">
    <source>
        <dbReference type="SAM" id="MobiDB-lite"/>
    </source>
</evidence>
<evidence type="ECO:0000313" key="2">
    <source>
        <dbReference type="EMBL" id="MEQ2293394.1"/>
    </source>
</evidence>
<name>A0ABV0YHT9_9TELE</name>
<gene>
    <name evidence="2" type="ORF">AMECASPLE_032902</name>
</gene>
<dbReference type="Proteomes" id="UP001469553">
    <property type="component" value="Unassembled WGS sequence"/>
</dbReference>